<evidence type="ECO:0000256" key="1">
    <source>
        <dbReference type="ARBA" id="ARBA00005662"/>
    </source>
</evidence>
<dbReference type="EMBL" id="JAOZYT010000055">
    <property type="protein sequence ID" value="MCW0524357.1"/>
    <property type="molecule type" value="Genomic_DNA"/>
</dbReference>
<reference evidence="4" key="1">
    <citation type="submission" date="2022-10" db="EMBL/GenBank/DDBJ databases">
        <title>Sifting through the core-genome to identify putative cross-protective antigens against Riemerella anatipestifer.</title>
        <authorList>
            <person name="Zheng X."/>
            <person name="Zhang W."/>
        </authorList>
    </citation>
    <scope>NUCLEOTIDE SEQUENCE</scope>
    <source>
        <strain evidence="4">ZWRA178</strain>
    </source>
</reference>
<dbReference type="InterPro" id="IPR019079">
    <property type="entry name" value="Capsule_synth_CapA"/>
</dbReference>
<feature type="domain" description="Capsule synthesis protein CapA" evidence="3">
    <location>
        <begin position="83"/>
        <end position="324"/>
    </location>
</feature>
<keyword evidence="2" id="KW-1133">Transmembrane helix</keyword>
<dbReference type="InterPro" id="IPR052169">
    <property type="entry name" value="CW_Biosynth-Accessory"/>
</dbReference>
<dbReference type="PANTHER" id="PTHR33393">
    <property type="entry name" value="POLYGLUTAMINE SYNTHESIS ACCESSORY PROTEIN RV0574C-RELATED"/>
    <property type="match status" value="1"/>
</dbReference>
<evidence type="ECO:0000259" key="3">
    <source>
        <dbReference type="SMART" id="SM00854"/>
    </source>
</evidence>
<dbReference type="RefSeq" id="WP_221410596.1">
    <property type="nucleotide sequence ID" value="NZ_JANFPR010000051.1"/>
</dbReference>
<proteinExistence type="inferred from homology"/>
<feature type="non-terminal residue" evidence="4">
    <location>
        <position position="1"/>
    </location>
</feature>
<keyword evidence="2" id="KW-0472">Membrane</keyword>
<dbReference type="Pfam" id="PF09587">
    <property type="entry name" value="PGA_cap"/>
    <property type="match status" value="1"/>
</dbReference>
<sequence length="401" mass="44624">YLLKIYYIYPMNIIEYKSMKIWKQSLWGTIGLVLLGFSIYYILASSKHNKVDLSTKTNTTQVNNNIEPNISPSATIQNQDSLSIIAVGDVMFGSNFPDPSFLPPDGGKELMAEFKPFIKDTDVAFANVEGVFLDSGGTPKGKGNNIFCFRQPTEMAKIYKDYGFNLLSLANNHMADFGQVGIESSQNTLRQLEIAFAGSKAQPHTQLIANNKKVGFAAFAPHTGSQDMNDLETAISIVKELRKNNDFVIVSFHGGAEGAKHQRVTRKREIFYQQNRGNVYEFAHQMIDAGADVVLGHGPHVIRAVEMYKNKFIAYSLGNFCTYGQFNLKGDNALAPMLRIQLAPNGELVKVKVISGIQTGKGGPILDNEQRAFHKIKELTELDFPETNLKFSNGFILPKYN</sequence>
<dbReference type="AlphaFoldDB" id="A0AAP3AMI8"/>
<comment type="similarity">
    <text evidence="1">Belongs to the CapA family.</text>
</comment>
<comment type="caution">
    <text evidence="4">The sequence shown here is derived from an EMBL/GenBank/DDBJ whole genome shotgun (WGS) entry which is preliminary data.</text>
</comment>
<protein>
    <submittedName>
        <fullName evidence="4">CapA family protein</fullName>
    </submittedName>
</protein>
<evidence type="ECO:0000313" key="4">
    <source>
        <dbReference type="EMBL" id="MCW0524357.1"/>
    </source>
</evidence>
<dbReference type="SUPFAM" id="SSF56300">
    <property type="entry name" value="Metallo-dependent phosphatases"/>
    <property type="match status" value="1"/>
</dbReference>
<dbReference type="Proteomes" id="UP001207440">
    <property type="component" value="Unassembled WGS sequence"/>
</dbReference>
<name>A0AAP3AMI8_RIEAN</name>
<feature type="transmembrane region" description="Helical" evidence="2">
    <location>
        <begin position="21"/>
        <end position="43"/>
    </location>
</feature>
<dbReference type="InterPro" id="IPR029052">
    <property type="entry name" value="Metallo-depent_PP-like"/>
</dbReference>
<evidence type="ECO:0000256" key="2">
    <source>
        <dbReference type="SAM" id="Phobius"/>
    </source>
</evidence>
<dbReference type="PANTHER" id="PTHR33393:SF11">
    <property type="entry name" value="POLYGLUTAMINE SYNTHESIS ACCESSORY PROTEIN RV0574C-RELATED"/>
    <property type="match status" value="1"/>
</dbReference>
<evidence type="ECO:0000313" key="5">
    <source>
        <dbReference type="Proteomes" id="UP001207440"/>
    </source>
</evidence>
<organism evidence="4 5">
    <name type="scientific">Riemerella anatipestifer</name>
    <name type="common">Moraxella anatipestifer</name>
    <dbReference type="NCBI Taxonomy" id="34085"/>
    <lineage>
        <taxon>Bacteria</taxon>
        <taxon>Pseudomonadati</taxon>
        <taxon>Bacteroidota</taxon>
        <taxon>Flavobacteriia</taxon>
        <taxon>Flavobacteriales</taxon>
        <taxon>Weeksellaceae</taxon>
        <taxon>Riemerella</taxon>
    </lineage>
</organism>
<dbReference type="SMART" id="SM00854">
    <property type="entry name" value="PGA_cap"/>
    <property type="match status" value="1"/>
</dbReference>
<dbReference type="Gene3D" id="3.60.21.10">
    <property type="match status" value="1"/>
</dbReference>
<dbReference type="CDD" id="cd07381">
    <property type="entry name" value="MPP_CapA"/>
    <property type="match status" value="1"/>
</dbReference>
<accession>A0AAP3AMI8</accession>
<keyword evidence="2" id="KW-0812">Transmembrane</keyword>
<gene>
    <name evidence="4" type="ORF">OKE68_08525</name>
</gene>